<dbReference type="GO" id="GO:0006826">
    <property type="term" value="P:iron ion transport"/>
    <property type="evidence" value="ECO:0007669"/>
    <property type="project" value="UniProtKB-KW"/>
</dbReference>
<dbReference type="InterPro" id="IPR000531">
    <property type="entry name" value="Beta-barrel_TonB"/>
</dbReference>
<dbReference type="Gene3D" id="2.40.170.20">
    <property type="entry name" value="TonB-dependent receptor, beta-barrel domain"/>
    <property type="match status" value="1"/>
</dbReference>
<evidence type="ECO:0000256" key="8">
    <source>
        <dbReference type="ARBA" id="ARBA00023077"/>
    </source>
</evidence>
<evidence type="ECO:0000313" key="17">
    <source>
        <dbReference type="Proteomes" id="UP000009134"/>
    </source>
</evidence>
<keyword evidence="3 11" id="KW-1134">Transmembrane beta strand</keyword>
<keyword evidence="5 11" id="KW-0812">Transmembrane</keyword>
<evidence type="ECO:0000256" key="9">
    <source>
        <dbReference type="ARBA" id="ARBA00023136"/>
    </source>
</evidence>
<dbReference type="STRING" id="279238.Saro_3084"/>
<evidence type="ECO:0000256" key="7">
    <source>
        <dbReference type="ARBA" id="ARBA00023065"/>
    </source>
</evidence>
<evidence type="ECO:0000256" key="12">
    <source>
        <dbReference type="RuleBase" id="RU003357"/>
    </source>
</evidence>
<dbReference type="Proteomes" id="UP000009134">
    <property type="component" value="Chromosome"/>
</dbReference>
<keyword evidence="6" id="KW-0408">Iron</keyword>
<gene>
    <name evidence="16" type="ordered locus">Saro_3084</name>
</gene>
<protein>
    <submittedName>
        <fullName evidence="16">TonB-dependent receptor</fullName>
    </submittedName>
</protein>
<evidence type="ECO:0000256" key="5">
    <source>
        <dbReference type="ARBA" id="ARBA00022692"/>
    </source>
</evidence>
<dbReference type="CDD" id="cd01347">
    <property type="entry name" value="ligand_gated_channel"/>
    <property type="match status" value="1"/>
</dbReference>
<dbReference type="InterPro" id="IPR036942">
    <property type="entry name" value="Beta-barrel_TonB_sf"/>
</dbReference>
<evidence type="ECO:0000256" key="13">
    <source>
        <dbReference type="SAM" id="SignalP"/>
    </source>
</evidence>
<reference evidence="17" key="1">
    <citation type="submission" date="2006-01" db="EMBL/GenBank/DDBJ databases">
        <title>Complete sequence of Novosphingobium aromaticivorans DSM 12444.</title>
        <authorList>
            <consortium name="US DOE Joint Genome Institute"/>
            <person name="Copeland A."/>
            <person name="Lucas S."/>
            <person name="Lapidus A."/>
            <person name="Barry K."/>
            <person name="Detter J.C."/>
            <person name="Glavina T."/>
            <person name="Hammon N."/>
            <person name="Israni S."/>
            <person name="Pitluck S."/>
            <person name="Chain P."/>
            <person name="Malfatti S."/>
            <person name="Shin M."/>
            <person name="Vergez L."/>
            <person name="Schmutz J."/>
            <person name="Larimer F."/>
            <person name="Land M."/>
            <person name="Kyrpides N."/>
            <person name="Ivanova N."/>
            <person name="Fredrickson J."/>
            <person name="Balkwill D."/>
            <person name="Romine M.F."/>
            <person name="Richardson P."/>
        </authorList>
    </citation>
    <scope>NUCLEOTIDE SEQUENCE [LARGE SCALE GENOMIC DNA]</scope>
    <source>
        <strain evidence="17">ATCC 700278 / DSM 12444 / CCUG 56034 / CIP 105152 / NBRC 16084 / F199</strain>
    </source>
</reference>
<feature type="chain" id="PRO_5004207969" evidence="13">
    <location>
        <begin position="25"/>
        <end position="730"/>
    </location>
</feature>
<dbReference type="PANTHER" id="PTHR32552">
    <property type="entry name" value="FERRICHROME IRON RECEPTOR-RELATED"/>
    <property type="match status" value="1"/>
</dbReference>
<keyword evidence="7" id="KW-0406">Ion transport</keyword>
<keyword evidence="17" id="KW-1185">Reference proteome</keyword>
<dbReference type="InterPro" id="IPR012910">
    <property type="entry name" value="Plug_dom"/>
</dbReference>
<name>Q2G3Q4_NOVAD</name>
<dbReference type="PROSITE" id="PS52016">
    <property type="entry name" value="TONB_DEPENDENT_REC_3"/>
    <property type="match status" value="1"/>
</dbReference>
<dbReference type="InterPro" id="IPR039426">
    <property type="entry name" value="TonB-dep_rcpt-like"/>
</dbReference>
<evidence type="ECO:0000313" key="16">
    <source>
        <dbReference type="EMBL" id="ABD27519.1"/>
    </source>
</evidence>
<dbReference type="EMBL" id="CP000248">
    <property type="protein sequence ID" value="ABD27519.1"/>
    <property type="molecule type" value="Genomic_DNA"/>
</dbReference>
<evidence type="ECO:0000259" key="15">
    <source>
        <dbReference type="Pfam" id="PF07715"/>
    </source>
</evidence>
<keyword evidence="2 11" id="KW-0813">Transport</keyword>
<dbReference type="AlphaFoldDB" id="Q2G3Q4"/>
<keyword evidence="10 11" id="KW-0998">Cell outer membrane</keyword>
<keyword evidence="4" id="KW-0410">Iron transport</keyword>
<evidence type="ECO:0000256" key="6">
    <source>
        <dbReference type="ARBA" id="ARBA00023004"/>
    </source>
</evidence>
<comment type="similarity">
    <text evidence="11 12">Belongs to the TonB-dependent receptor family.</text>
</comment>
<dbReference type="PANTHER" id="PTHR32552:SF81">
    <property type="entry name" value="TONB-DEPENDENT OUTER MEMBRANE RECEPTOR"/>
    <property type="match status" value="1"/>
</dbReference>
<dbReference type="eggNOG" id="COG4771">
    <property type="taxonomic scope" value="Bacteria"/>
</dbReference>
<keyword evidence="8 12" id="KW-0798">TonB box</keyword>
<accession>Q2G3Q4</accession>
<proteinExistence type="inferred from homology"/>
<dbReference type="Pfam" id="PF00593">
    <property type="entry name" value="TonB_dep_Rec_b-barrel"/>
    <property type="match status" value="1"/>
</dbReference>
<organism evidence="16 17">
    <name type="scientific">Novosphingobium aromaticivorans (strain ATCC 700278 / DSM 12444 / CCUG 56034 / CIP 105152 / NBRC 16084 / F199)</name>
    <dbReference type="NCBI Taxonomy" id="279238"/>
    <lineage>
        <taxon>Bacteria</taxon>
        <taxon>Pseudomonadati</taxon>
        <taxon>Pseudomonadota</taxon>
        <taxon>Alphaproteobacteria</taxon>
        <taxon>Sphingomonadales</taxon>
        <taxon>Sphingomonadaceae</taxon>
        <taxon>Novosphingobium</taxon>
    </lineage>
</organism>
<dbReference type="SUPFAM" id="SSF56935">
    <property type="entry name" value="Porins"/>
    <property type="match status" value="1"/>
</dbReference>
<keyword evidence="13" id="KW-0732">Signal</keyword>
<keyword evidence="16" id="KW-0675">Receptor</keyword>
<evidence type="ECO:0000256" key="11">
    <source>
        <dbReference type="PROSITE-ProRule" id="PRU01360"/>
    </source>
</evidence>
<dbReference type="KEGG" id="nar:Saro_3084"/>
<evidence type="ECO:0000259" key="14">
    <source>
        <dbReference type="Pfam" id="PF00593"/>
    </source>
</evidence>
<evidence type="ECO:0000256" key="3">
    <source>
        <dbReference type="ARBA" id="ARBA00022452"/>
    </source>
</evidence>
<dbReference type="GO" id="GO:0009279">
    <property type="term" value="C:cell outer membrane"/>
    <property type="evidence" value="ECO:0007669"/>
    <property type="project" value="UniProtKB-SubCell"/>
</dbReference>
<feature type="domain" description="TonB-dependent receptor-like beta-barrel" evidence="14">
    <location>
        <begin position="258"/>
        <end position="697"/>
    </location>
</feature>
<feature type="signal peptide" evidence="13">
    <location>
        <begin position="1"/>
        <end position="24"/>
    </location>
</feature>
<evidence type="ECO:0000256" key="2">
    <source>
        <dbReference type="ARBA" id="ARBA00022448"/>
    </source>
</evidence>
<sequence length="730" mass="80116">MSGHVFLKTASLFALMLSAAPALAAPALAAPALAADEQDQPSDGGLGEIVVTAQKRAEPLQKTPISIVALTADDIAKKGIADLTDLRSQVPALQVTPHPNSATTARVFLRGVGNNDDQITVDPSVAIYLDGIYVARGQGLAAEIAEIERIEVLRGPQGSLYGRNATGGAINYIARQPRLGEFHARQSLAYGNYDQFRSRTSVNVPVGETLAVELAYLHSSKDGFVRNLGTGVERFGDQRRDAYRAAVLWQPAPSFELRYAYDRSDIADTPAFMVSAPYYPRMAVRPTAGSPAVRDLAANDVTAQGHSLVASWNASDEVTIRSLTGYRKLANFTNQNYLTGVAGPFPVFVTTFDQNQRQWSEELQVVGSALDRQLEYTLGAYFFDEKAFSYDTTVPTGRATTLRTATVRNRAWALYGQMTWRPEALAGVYLTGGLRWSRDSRKATLDQTSVALNGTRTVRPQGRGDNSFTDVSPSVILGYDVNRDVNVYAKWSRGYKTGGYNLRASTIERFAEGYGPERLDSFEFGLKSSWLDNRLRANVAVFRANYRDIQVNIQSDPENPAVTDIFNAGEARIQGIELDLTAKPSRALTVNANYAFLDAGYRRITDQITGANIASRFNFVEAPRHTLTVGAEWTLPETPLGVPSASVDYYMQSRKFSSTTDARYIVGDYGLLNARLSLSEIPVGFGKWRLSAYARNLTDTKYYIANFSAGLPAAFFGEPRTYGIELNFEY</sequence>
<comment type="subcellular location">
    <subcellularLocation>
        <location evidence="1 11">Cell outer membrane</location>
        <topology evidence="1 11">Multi-pass membrane protein</topology>
    </subcellularLocation>
</comment>
<evidence type="ECO:0000256" key="1">
    <source>
        <dbReference type="ARBA" id="ARBA00004571"/>
    </source>
</evidence>
<evidence type="ECO:0000256" key="10">
    <source>
        <dbReference type="ARBA" id="ARBA00023237"/>
    </source>
</evidence>
<keyword evidence="9 11" id="KW-0472">Membrane</keyword>
<evidence type="ECO:0000256" key="4">
    <source>
        <dbReference type="ARBA" id="ARBA00022496"/>
    </source>
</evidence>
<dbReference type="RefSeq" id="WP_011446723.1">
    <property type="nucleotide sequence ID" value="NC_007794.1"/>
</dbReference>
<feature type="domain" description="TonB-dependent receptor plug" evidence="15">
    <location>
        <begin position="60"/>
        <end position="169"/>
    </location>
</feature>
<dbReference type="Pfam" id="PF07715">
    <property type="entry name" value="Plug"/>
    <property type="match status" value="1"/>
</dbReference>
<dbReference type="HOGENOM" id="CLU_008287_15_2_5"/>